<keyword evidence="2" id="KW-1185">Reference proteome</keyword>
<dbReference type="InParanoid" id="F1ZAA7"/>
<dbReference type="eggNOG" id="ENOG5032TYP">
    <property type="taxonomic scope" value="Bacteria"/>
</dbReference>
<name>F1ZAA7_9SPHN</name>
<protein>
    <submittedName>
        <fullName evidence="1">Uncharacterized protein</fullName>
    </submittedName>
</protein>
<dbReference type="RefSeq" id="WP_008066726.1">
    <property type="nucleotide sequence ID" value="NZ_GL876926.1"/>
</dbReference>
<reference evidence="1 2" key="1">
    <citation type="journal article" date="2012" name="J. Bacteriol.">
        <title>Draft Genome Sequence of Novosphingobium nitrogenifigens Y88T.</title>
        <authorList>
            <person name="Strabala T.J."/>
            <person name="Macdonald L."/>
            <person name="Liu V."/>
            <person name="Smit A.M."/>
        </authorList>
    </citation>
    <scope>NUCLEOTIDE SEQUENCE [LARGE SCALE GENOMIC DNA]</scope>
    <source>
        <strain evidence="1 2">DSM 19370</strain>
    </source>
</reference>
<dbReference type="AlphaFoldDB" id="F1ZAA7"/>
<dbReference type="HOGENOM" id="CLU_101672_0_0_5"/>
<sequence>MTAQDIATKPLDDLNIKRDRLAPILDAALADPYGLRNSPTCASLALEIAALDSALGPDIDSAPTLTTGEKRTRAVGTAAREVVSSFIPFDGVVRVVSGANASDRKRQLYLYAGSLRRSFLKGYGVSQHCTFPPLPAQAPKETAKRK</sequence>
<gene>
    <name evidence="1" type="ORF">Y88_0541</name>
</gene>
<accession>F1ZAA7</accession>
<proteinExistence type="predicted"/>
<dbReference type="EMBL" id="AEWJ01000041">
    <property type="protein sequence ID" value="EGD58485.1"/>
    <property type="molecule type" value="Genomic_DNA"/>
</dbReference>
<evidence type="ECO:0000313" key="1">
    <source>
        <dbReference type="EMBL" id="EGD58485.1"/>
    </source>
</evidence>
<dbReference type="Proteomes" id="UP000004728">
    <property type="component" value="Unassembled WGS sequence"/>
</dbReference>
<comment type="caution">
    <text evidence="1">The sequence shown here is derived from an EMBL/GenBank/DDBJ whole genome shotgun (WGS) entry which is preliminary data.</text>
</comment>
<dbReference type="STRING" id="983920.Y88_0541"/>
<evidence type="ECO:0000313" key="2">
    <source>
        <dbReference type="Proteomes" id="UP000004728"/>
    </source>
</evidence>
<organism evidence="1 2">
    <name type="scientific">Novosphingobium nitrogenifigens DSM 19370</name>
    <dbReference type="NCBI Taxonomy" id="983920"/>
    <lineage>
        <taxon>Bacteria</taxon>
        <taxon>Pseudomonadati</taxon>
        <taxon>Pseudomonadota</taxon>
        <taxon>Alphaproteobacteria</taxon>
        <taxon>Sphingomonadales</taxon>
        <taxon>Sphingomonadaceae</taxon>
        <taxon>Novosphingobium</taxon>
    </lineage>
</organism>